<proteinExistence type="inferred from homology"/>
<comment type="similarity">
    <text evidence="1">Belongs to the SGT1 family.</text>
</comment>
<name>A0AAI8VLA9_9PEZI</name>
<feature type="compositionally biased region" description="Basic and acidic residues" evidence="2">
    <location>
        <begin position="221"/>
        <end position="235"/>
    </location>
</feature>
<dbReference type="PROSITE" id="PS51203">
    <property type="entry name" value="CS"/>
    <property type="match status" value="1"/>
</dbReference>
<keyword evidence="6" id="KW-1185">Reference proteome</keyword>
<dbReference type="Proteomes" id="UP001295740">
    <property type="component" value="Unassembled WGS sequence"/>
</dbReference>
<feature type="compositionally biased region" description="Acidic residues" evidence="2">
    <location>
        <begin position="480"/>
        <end position="489"/>
    </location>
</feature>
<organism evidence="5 6">
    <name type="scientific">Anthostomella pinea</name>
    <dbReference type="NCBI Taxonomy" id="933095"/>
    <lineage>
        <taxon>Eukaryota</taxon>
        <taxon>Fungi</taxon>
        <taxon>Dikarya</taxon>
        <taxon>Ascomycota</taxon>
        <taxon>Pezizomycotina</taxon>
        <taxon>Sordariomycetes</taxon>
        <taxon>Xylariomycetidae</taxon>
        <taxon>Xylariales</taxon>
        <taxon>Xylariaceae</taxon>
        <taxon>Anthostomella</taxon>
    </lineage>
</organism>
<dbReference type="EMBL" id="CAUWAG010000008">
    <property type="protein sequence ID" value="CAJ2506521.1"/>
    <property type="molecule type" value="Genomic_DNA"/>
</dbReference>
<dbReference type="SUPFAM" id="SSF48452">
    <property type="entry name" value="TPR-like"/>
    <property type="match status" value="1"/>
</dbReference>
<gene>
    <name evidence="5" type="ORF">KHLLAP_LOCUS6989</name>
</gene>
<evidence type="ECO:0000256" key="1">
    <source>
        <dbReference type="ARBA" id="ARBA00008509"/>
    </source>
</evidence>
<feature type="domain" description="SGS" evidence="3">
    <location>
        <begin position="465"/>
        <end position="550"/>
    </location>
</feature>
<dbReference type="SUPFAM" id="SSF49764">
    <property type="entry name" value="HSP20-like chaperones"/>
    <property type="match status" value="1"/>
</dbReference>
<dbReference type="Gene3D" id="1.25.40.10">
    <property type="entry name" value="Tetratricopeptide repeat domain"/>
    <property type="match status" value="1"/>
</dbReference>
<evidence type="ECO:0000259" key="4">
    <source>
        <dbReference type="PROSITE" id="PS51203"/>
    </source>
</evidence>
<dbReference type="Pfam" id="PF04969">
    <property type="entry name" value="CS"/>
    <property type="match status" value="1"/>
</dbReference>
<sequence length="551" mass="60528">MPSSAVLADEGVKAVQAGRYDEGIAKLSDALKERPAPLWLLERSKAYLRTNDFDLALYDAEKALRVAFDRANRDLMAEAQIRRAVTLFRMGQYADADICASWAIKLTEGAKASEDDGQQKKVDENGNYTVRASEIIDANKPAKGDGLAAAMGGPAGRSKPISIRNQAFSWRLQSLTQLDQLPADHAGRKVTISIKYPTPSENPPTKKTQQKSTAKAAGNGTDKRTEETISHDETSQADPWEKIWKQYKVVYGKNAIRSNFYQTDTTLNIDFFVKNVPKDDFKIHARPESVTLFPVPGTLEATLDLLLFAKVKPLETKHTVKSMKIELVLQKETPGKWPTMRKENAEIIDHIALGTTAGAGAAFNQFHALVTSLGYREAEDLQLPDFGKDQNEWYRALLGKLRAGVNGTNSQGSSDAGVQATSSTQAATLPEQPKGEAMDVDSPADKAAPLAKQTNATKATGGVPAYPTSSKKGPKNWDNLDVDDDEKEEGDVNSFFQKLYKNANEDTKRAMMKSYVESNGTSLSTSWSEAKEKEYKTLPPDGAEAKKWDEQ</sequence>
<dbReference type="PANTHER" id="PTHR45862">
    <property type="entry name" value="PROTEIN SGT1 HOMOLOG"/>
    <property type="match status" value="1"/>
</dbReference>
<feature type="compositionally biased region" description="Low complexity" evidence="2">
    <location>
        <begin position="205"/>
        <end position="217"/>
    </location>
</feature>
<protein>
    <submittedName>
        <fullName evidence="5">Uu.00g006510.m01.CDS01</fullName>
    </submittedName>
</protein>
<reference evidence="5" key="1">
    <citation type="submission" date="2023-10" db="EMBL/GenBank/DDBJ databases">
        <authorList>
            <person name="Hackl T."/>
        </authorList>
    </citation>
    <scope>NUCLEOTIDE SEQUENCE</scope>
</reference>
<evidence type="ECO:0000313" key="6">
    <source>
        <dbReference type="Proteomes" id="UP001295740"/>
    </source>
</evidence>
<evidence type="ECO:0000259" key="3">
    <source>
        <dbReference type="PROSITE" id="PS51048"/>
    </source>
</evidence>
<dbReference type="InterPro" id="IPR007699">
    <property type="entry name" value="SGS_dom"/>
</dbReference>
<feature type="compositionally biased region" description="Polar residues" evidence="2">
    <location>
        <begin position="516"/>
        <end position="528"/>
    </location>
</feature>
<dbReference type="InterPro" id="IPR008978">
    <property type="entry name" value="HSP20-like_chaperone"/>
</dbReference>
<accession>A0AAI8VLA9</accession>
<evidence type="ECO:0000313" key="5">
    <source>
        <dbReference type="EMBL" id="CAJ2506521.1"/>
    </source>
</evidence>
<comment type="caution">
    <text evidence="5">The sequence shown here is derived from an EMBL/GenBank/DDBJ whole genome shotgun (WGS) entry which is preliminary data.</text>
</comment>
<dbReference type="CDD" id="cd06466">
    <property type="entry name" value="p23_CS_SGT1_like"/>
    <property type="match status" value="1"/>
</dbReference>
<dbReference type="GO" id="GO:0051087">
    <property type="term" value="F:protein-folding chaperone binding"/>
    <property type="evidence" value="ECO:0007669"/>
    <property type="project" value="InterPro"/>
</dbReference>
<feature type="region of interest" description="Disordered" evidence="2">
    <location>
        <begin position="516"/>
        <end position="551"/>
    </location>
</feature>
<dbReference type="AlphaFoldDB" id="A0AAI8VLA9"/>
<dbReference type="InterPro" id="IPR044563">
    <property type="entry name" value="Sgt1-like"/>
</dbReference>
<feature type="region of interest" description="Disordered" evidence="2">
    <location>
        <begin position="408"/>
        <end position="489"/>
    </location>
</feature>
<dbReference type="Pfam" id="PF05002">
    <property type="entry name" value="SGS"/>
    <property type="match status" value="1"/>
</dbReference>
<evidence type="ECO:0000256" key="2">
    <source>
        <dbReference type="SAM" id="MobiDB-lite"/>
    </source>
</evidence>
<dbReference type="InterPro" id="IPR011990">
    <property type="entry name" value="TPR-like_helical_dom_sf"/>
</dbReference>
<feature type="region of interest" description="Disordered" evidence="2">
    <location>
        <begin position="193"/>
        <end position="235"/>
    </location>
</feature>
<dbReference type="InterPro" id="IPR007052">
    <property type="entry name" value="CS_dom"/>
</dbReference>
<dbReference type="PROSITE" id="PS51048">
    <property type="entry name" value="SGS"/>
    <property type="match status" value="1"/>
</dbReference>
<dbReference type="Gene3D" id="2.60.40.790">
    <property type="match status" value="1"/>
</dbReference>
<feature type="compositionally biased region" description="Polar residues" evidence="2">
    <location>
        <begin position="408"/>
        <end position="427"/>
    </location>
</feature>
<feature type="domain" description="CS" evidence="4">
    <location>
        <begin position="253"/>
        <end position="341"/>
    </location>
</feature>